<accession>A0ABD1YD88</accession>
<proteinExistence type="predicted"/>
<dbReference type="InterPro" id="IPR052941">
    <property type="entry name" value="StomDev_PlantInt_Reg"/>
</dbReference>
<evidence type="ECO:0000256" key="2">
    <source>
        <dbReference type="ARBA" id="ARBA00022475"/>
    </source>
</evidence>
<keyword evidence="3" id="KW-0433">Leucine-rich repeat</keyword>
<evidence type="ECO:0000256" key="6">
    <source>
        <dbReference type="ARBA" id="ARBA00023180"/>
    </source>
</evidence>
<dbReference type="GO" id="GO:0005886">
    <property type="term" value="C:plasma membrane"/>
    <property type="evidence" value="ECO:0007669"/>
    <property type="project" value="UniProtKB-SubCell"/>
</dbReference>
<keyword evidence="5" id="KW-0677">Repeat</keyword>
<dbReference type="Proteomes" id="UP001605036">
    <property type="component" value="Unassembled WGS sequence"/>
</dbReference>
<comment type="caution">
    <text evidence="8">The sequence shown here is derived from an EMBL/GenBank/DDBJ whole genome shotgun (WGS) entry which is preliminary data.</text>
</comment>
<evidence type="ECO:0000256" key="1">
    <source>
        <dbReference type="ARBA" id="ARBA00004236"/>
    </source>
</evidence>
<keyword evidence="9" id="KW-1185">Reference proteome</keyword>
<dbReference type="PROSITE" id="PS51450">
    <property type="entry name" value="LRR"/>
    <property type="match status" value="1"/>
</dbReference>
<sequence>MGVMSVGDAELDCNLRKIIMSDMGDHYNRVDPGRILSIKLSVEALDDPFTHAVPGSFELQLRIAYRASPKSISWGRSKSCCQRLLLYALIFTVLHCNGHRAGAQDYGATNSKELAALYDVLSGIDSNTNWTRELPDPCNNWQTGIYCLPDNDGELHVTNLAFGIMSEYVPVIPCSSHASLHPSVSKFPYLQSLQLFSCFTNPSQPTFMPKEIGMLKELQILTFQDNRGLVGTLPVELGSLSSLQRLCVTMNGIGGSIPSELGSLVSLIQLDLGRNQLEGPIPASLNSLVNLRILDLRGNLFSGNLPTLDRLTSLVKMVLSENNLNGSIPSDLGQLRSLRFLDLSHNSFTGGLPPSVVNLRSLEDLFVGYNPMGTSLPGFIWTMTALTRLTLEQSNYMGSIPREFGNITSLRVLVLEGNKLTGAIPPELGSLPNLHILDLSGNNLSGPVPFSPEMMERTGISFNLMNNSGLCIPHSSRTRVAVASVGLSSCSMESSEPAYPIPLVESPSMQPGSWSPSRSCSSRRSVIHMPILVILVSIFIRFA</sequence>
<gene>
    <name evidence="8" type="ORF">R1flu_013397</name>
</gene>
<evidence type="ECO:0000256" key="4">
    <source>
        <dbReference type="ARBA" id="ARBA00022729"/>
    </source>
</evidence>
<dbReference type="InterPro" id="IPR032675">
    <property type="entry name" value="LRR_dom_sf"/>
</dbReference>
<evidence type="ECO:0000256" key="5">
    <source>
        <dbReference type="ARBA" id="ARBA00022737"/>
    </source>
</evidence>
<evidence type="ECO:0000313" key="8">
    <source>
        <dbReference type="EMBL" id="KAL2628711.1"/>
    </source>
</evidence>
<keyword evidence="2" id="KW-1003">Cell membrane</keyword>
<evidence type="ECO:0000256" key="3">
    <source>
        <dbReference type="ARBA" id="ARBA00022614"/>
    </source>
</evidence>
<feature type="domain" description="Disease resistance R13L4/SHOC-2-like LRR" evidence="7">
    <location>
        <begin position="283"/>
        <end position="442"/>
    </location>
</feature>
<dbReference type="InterPro" id="IPR001611">
    <property type="entry name" value="Leu-rich_rpt"/>
</dbReference>
<organism evidence="8 9">
    <name type="scientific">Riccia fluitans</name>
    <dbReference type="NCBI Taxonomy" id="41844"/>
    <lineage>
        <taxon>Eukaryota</taxon>
        <taxon>Viridiplantae</taxon>
        <taxon>Streptophyta</taxon>
        <taxon>Embryophyta</taxon>
        <taxon>Marchantiophyta</taxon>
        <taxon>Marchantiopsida</taxon>
        <taxon>Marchantiidae</taxon>
        <taxon>Marchantiales</taxon>
        <taxon>Ricciaceae</taxon>
        <taxon>Riccia</taxon>
    </lineage>
</organism>
<dbReference type="PANTHER" id="PTHR48004:SF59">
    <property type="entry name" value="LEUCINE-RICH REPEAT-CONTAINING N-TERMINAL PLANT-TYPE DOMAIN-CONTAINING PROTEIN"/>
    <property type="match status" value="1"/>
</dbReference>
<keyword evidence="2" id="KW-0472">Membrane</keyword>
<dbReference type="Pfam" id="PF23598">
    <property type="entry name" value="LRR_14"/>
    <property type="match status" value="1"/>
</dbReference>
<name>A0ABD1YD88_9MARC</name>
<dbReference type="FunFam" id="3.80.10.10:FF:000383">
    <property type="entry name" value="Leucine-rich repeat receptor protein kinase EMS1"/>
    <property type="match status" value="1"/>
</dbReference>
<reference evidence="8 9" key="1">
    <citation type="submission" date="2024-09" db="EMBL/GenBank/DDBJ databases">
        <title>Chromosome-scale assembly of Riccia fluitans.</title>
        <authorList>
            <person name="Paukszto L."/>
            <person name="Sawicki J."/>
            <person name="Karawczyk K."/>
            <person name="Piernik-Szablinska J."/>
            <person name="Szczecinska M."/>
            <person name="Mazdziarz M."/>
        </authorList>
    </citation>
    <scope>NUCLEOTIDE SEQUENCE [LARGE SCALE GENOMIC DNA]</scope>
    <source>
        <strain evidence="8">Rf_01</strain>
        <tissue evidence="8">Aerial parts of the thallus</tissue>
    </source>
</reference>
<dbReference type="Gene3D" id="3.80.10.10">
    <property type="entry name" value="Ribonuclease Inhibitor"/>
    <property type="match status" value="3"/>
</dbReference>
<dbReference type="InterPro" id="IPR055414">
    <property type="entry name" value="LRR_R13L4/SHOC2-like"/>
</dbReference>
<evidence type="ECO:0000313" key="9">
    <source>
        <dbReference type="Proteomes" id="UP001605036"/>
    </source>
</evidence>
<protein>
    <recommendedName>
        <fullName evidence="7">Disease resistance R13L4/SHOC-2-like LRR domain-containing protein</fullName>
    </recommendedName>
</protein>
<dbReference type="FunFam" id="3.80.10.10:FF:000041">
    <property type="entry name" value="LRR receptor-like serine/threonine-protein kinase ERECTA"/>
    <property type="match status" value="1"/>
</dbReference>
<dbReference type="PRINTS" id="PR00019">
    <property type="entry name" value="LEURICHRPT"/>
</dbReference>
<dbReference type="EMBL" id="JBHFFA010000004">
    <property type="protein sequence ID" value="KAL2628711.1"/>
    <property type="molecule type" value="Genomic_DNA"/>
</dbReference>
<evidence type="ECO:0000259" key="7">
    <source>
        <dbReference type="Pfam" id="PF23598"/>
    </source>
</evidence>
<dbReference type="AlphaFoldDB" id="A0ABD1YD88"/>
<dbReference type="SUPFAM" id="SSF52058">
    <property type="entry name" value="L domain-like"/>
    <property type="match status" value="1"/>
</dbReference>
<comment type="subcellular location">
    <subcellularLocation>
        <location evidence="1">Cell membrane</location>
    </subcellularLocation>
</comment>
<keyword evidence="4" id="KW-0732">Signal</keyword>
<dbReference type="PANTHER" id="PTHR48004">
    <property type="entry name" value="OS01G0149700 PROTEIN"/>
    <property type="match status" value="1"/>
</dbReference>
<keyword evidence="6" id="KW-0325">Glycoprotein</keyword>